<evidence type="ECO:0000256" key="1">
    <source>
        <dbReference type="ARBA" id="ARBA00004651"/>
    </source>
</evidence>
<organism evidence="8 9">
    <name type="scientific">Nocardia otitidiscaviarum</name>
    <dbReference type="NCBI Taxonomy" id="1823"/>
    <lineage>
        <taxon>Bacteria</taxon>
        <taxon>Bacillati</taxon>
        <taxon>Actinomycetota</taxon>
        <taxon>Actinomycetes</taxon>
        <taxon>Mycobacteriales</taxon>
        <taxon>Nocardiaceae</taxon>
        <taxon>Nocardia</taxon>
    </lineage>
</organism>
<protein>
    <submittedName>
        <fullName evidence="8">DoxX</fullName>
    </submittedName>
</protein>
<sequence>MTAPTTGGTSLTRSLLAAREGVDATATDIGLLIARVGFGGLFAVHGSQKLFGWFNGYGLEATNAGFDQMGYNPGAFFGTLAGLSELVGGLLLLLGLFTPLAAAIVLGTTVNILNATWSDGFAMWEMGALFALAAAALAFTGPGRFSLDHGRPWARQGVVWGIAAVALAIVAGVLTLILKAVL</sequence>
<dbReference type="PANTHER" id="PTHR33452">
    <property type="entry name" value="OXIDOREDUCTASE CATD-RELATED"/>
    <property type="match status" value="1"/>
</dbReference>
<dbReference type="Proteomes" id="UP000255467">
    <property type="component" value="Unassembled WGS sequence"/>
</dbReference>
<keyword evidence="3" id="KW-1003">Cell membrane</keyword>
<dbReference type="AlphaFoldDB" id="A0A378YKV7"/>
<dbReference type="PANTHER" id="PTHR33452:SF1">
    <property type="entry name" value="INNER MEMBRANE PROTEIN YPHA-RELATED"/>
    <property type="match status" value="1"/>
</dbReference>
<reference evidence="8 9" key="1">
    <citation type="submission" date="2018-06" db="EMBL/GenBank/DDBJ databases">
        <authorList>
            <consortium name="Pathogen Informatics"/>
            <person name="Doyle S."/>
        </authorList>
    </citation>
    <scope>NUCLEOTIDE SEQUENCE [LARGE SCALE GENOMIC DNA]</scope>
    <source>
        <strain evidence="8 9">NCTC1934</strain>
    </source>
</reference>
<dbReference type="RefSeq" id="WP_039810731.1">
    <property type="nucleotide sequence ID" value="NZ_UGRY01000002.1"/>
</dbReference>
<feature type="transmembrane region" description="Helical" evidence="7">
    <location>
        <begin position="159"/>
        <end position="178"/>
    </location>
</feature>
<dbReference type="EMBL" id="UGRY01000002">
    <property type="protein sequence ID" value="SUA77393.1"/>
    <property type="molecule type" value="Genomic_DNA"/>
</dbReference>
<dbReference type="GO" id="GO:0005886">
    <property type="term" value="C:plasma membrane"/>
    <property type="evidence" value="ECO:0007669"/>
    <property type="project" value="UniProtKB-SubCell"/>
</dbReference>
<evidence type="ECO:0000313" key="8">
    <source>
        <dbReference type="EMBL" id="SUA77393.1"/>
    </source>
</evidence>
<evidence type="ECO:0000313" key="9">
    <source>
        <dbReference type="Proteomes" id="UP000255467"/>
    </source>
</evidence>
<keyword evidence="9" id="KW-1185">Reference proteome</keyword>
<accession>A0A378YKV7</accession>
<evidence type="ECO:0000256" key="6">
    <source>
        <dbReference type="ARBA" id="ARBA00023136"/>
    </source>
</evidence>
<name>A0A378YKV7_9NOCA</name>
<evidence type="ECO:0000256" key="4">
    <source>
        <dbReference type="ARBA" id="ARBA00022692"/>
    </source>
</evidence>
<evidence type="ECO:0000256" key="3">
    <source>
        <dbReference type="ARBA" id="ARBA00022475"/>
    </source>
</evidence>
<keyword evidence="6 7" id="KW-0472">Membrane</keyword>
<evidence type="ECO:0000256" key="7">
    <source>
        <dbReference type="SAM" id="Phobius"/>
    </source>
</evidence>
<keyword evidence="5 7" id="KW-1133">Transmembrane helix</keyword>
<feature type="transmembrane region" description="Helical" evidence="7">
    <location>
        <begin position="86"/>
        <end position="109"/>
    </location>
</feature>
<dbReference type="InterPro" id="IPR051907">
    <property type="entry name" value="DoxX-like_oxidoreductase"/>
</dbReference>
<dbReference type="InterPro" id="IPR032808">
    <property type="entry name" value="DoxX"/>
</dbReference>
<evidence type="ECO:0000256" key="2">
    <source>
        <dbReference type="ARBA" id="ARBA00006679"/>
    </source>
</evidence>
<feature type="transmembrane region" description="Helical" evidence="7">
    <location>
        <begin position="121"/>
        <end position="139"/>
    </location>
</feature>
<dbReference type="OrthoDB" id="346004at2"/>
<gene>
    <name evidence="8" type="ORF">NCTC1934_03001</name>
</gene>
<dbReference type="STRING" id="1406858.GCA_000710895_04818"/>
<evidence type="ECO:0000256" key="5">
    <source>
        <dbReference type="ARBA" id="ARBA00022989"/>
    </source>
</evidence>
<keyword evidence="4 7" id="KW-0812">Transmembrane</keyword>
<comment type="subcellular location">
    <subcellularLocation>
        <location evidence="1">Cell membrane</location>
        <topology evidence="1">Multi-pass membrane protein</topology>
    </subcellularLocation>
</comment>
<comment type="similarity">
    <text evidence="2">Belongs to the DoxX family.</text>
</comment>
<dbReference type="Pfam" id="PF07681">
    <property type="entry name" value="DoxX"/>
    <property type="match status" value="1"/>
</dbReference>
<proteinExistence type="inferred from homology"/>